<reference evidence="10" key="1">
    <citation type="submission" date="2013-04" db="EMBL/GenBank/DDBJ databases">
        <authorList>
            <person name="Qu J."/>
            <person name="Murali S.C."/>
            <person name="Bandaranaike D."/>
            <person name="Bellair M."/>
            <person name="Blankenburg K."/>
            <person name="Chao H."/>
            <person name="Dinh H."/>
            <person name="Doddapaneni H."/>
            <person name="Downs B."/>
            <person name="Dugan-Rocha S."/>
            <person name="Elkadiri S."/>
            <person name="Gnanaolivu R.D."/>
            <person name="Hernandez B."/>
            <person name="Javaid M."/>
            <person name="Jayaseelan J.C."/>
            <person name="Lee S."/>
            <person name="Li M."/>
            <person name="Ming W."/>
            <person name="Munidasa M."/>
            <person name="Muniz J."/>
            <person name="Nguyen L."/>
            <person name="Ongeri F."/>
            <person name="Osuji N."/>
            <person name="Pu L.-L."/>
            <person name="Puazo M."/>
            <person name="Qu C."/>
            <person name="Quiroz J."/>
            <person name="Raj R."/>
            <person name="Weissenberger G."/>
            <person name="Xin Y."/>
            <person name="Zou X."/>
            <person name="Han Y."/>
            <person name="Richards S."/>
            <person name="Worley K."/>
            <person name="Muzny D."/>
            <person name="Gibbs R."/>
        </authorList>
    </citation>
    <scope>NUCLEOTIDE SEQUENCE</scope>
    <source>
        <strain evidence="10">Sampled in the wild</strain>
    </source>
</reference>
<dbReference type="AlphaFoldDB" id="A0A8K0K4G0"/>
<keyword evidence="5" id="KW-0399">Innate immunity</keyword>
<sequence>MKISILCVIAFLATSISTVEVPDYSLYSAGEGTPLFAFQPVLKKPLKDDIHRHMDTEQEAADSSGIIDDAQGKGKNNDVYASRIKREANPGEDEGRGRVEVDVNRERGQGTRVDATVSRRVWESQDGRGRVDVHGNYGRTYGGPGGTGGPNYGGRITYSHRFRREANPGDEQDRGHVEVDVNRERGQGTRVDVTATGKVWDTRDGNGRVDVHGNYGRTYGGPGGTG</sequence>
<evidence type="ECO:0000256" key="3">
    <source>
        <dbReference type="ARBA" id="ARBA00022525"/>
    </source>
</evidence>
<evidence type="ECO:0000256" key="1">
    <source>
        <dbReference type="ARBA" id="ARBA00004613"/>
    </source>
</evidence>
<keyword evidence="4" id="KW-0929">Antimicrobial</keyword>
<comment type="subcellular location">
    <subcellularLocation>
        <location evidence="1">Secreted</location>
    </subcellularLocation>
</comment>
<dbReference type="Pfam" id="PF03769">
    <property type="entry name" value="Attacin_C"/>
    <property type="match status" value="1"/>
</dbReference>
<evidence type="ECO:0000313" key="11">
    <source>
        <dbReference type="Proteomes" id="UP000792457"/>
    </source>
</evidence>
<dbReference type="Proteomes" id="UP000792457">
    <property type="component" value="Unassembled WGS sequence"/>
</dbReference>
<dbReference type="GO" id="GO:0045087">
    <property type="term" value="P:innate immune response"/>
    <property type="evidence" value="ECO:0007669"/>
    <property type="project" value="UniProtKB-KW"/>
</dbReference>
<evidence type="ECO:0000259" key="9">
    <source>
        <dbReference type="Pfam" id="PF03769"/>
    </source>
</evidence>
<dbReference type="GO" id="GO:0005576">
    <property type="term" value="C:extracellular region"/>
    <property type="evidence" value="ECO:0007669"/>
    <property type="project" value="UniProtKB-SubCell"/>
</dbReference>
<feature type="chain" id="PRO_5035433283" description="Attacin C-terminal domain-containing protein" evidence="8">
    <location>
        <begin position="19"/>
        <end position="226"/>
    </location>
</feature>
<proteinExistence type="inferred from homology"/>
<evidence type="ECO:0000256" key="6">
    <source>
        <dbReference type="ARBA" id="ARBA00023022"/>
    </source>
</evidence>
<feature type="region of interest" description="Disordered" evidence="7">
    <location>
        <begin position="203"/>
        <end position="226"/>
    </location>
</feature>
<comment type="caution">
    <text evidence="10">The sequence shown here is derived from an EMBL/GenBank/DDBJ whole genome shotgun (WGS) entry which is preliminary data.</text>
</comment>
<feature type="non-terminal residue" evidence="10">
    <location>
        <position position="226"/>
    </location>
</feature>
<feature type="region of interest" description="Disordered" evidence="7">
    <location>
        <begin position="56"/>
        <end position="75"/>
    </location>
</feature>
<evidence type="ECO:0000256" key="7">
    <source>
        <dbReference type="SAM" id="MobiDB-lite"/>
    </source>
</evidence>
<name>A0A8K0K4G0_LADFU</name>
<evidence type="ECO:0000256" key="2">
    <source>
        <dbReference type="ARBA" id="ARBA00007550"/>
    </source>
</evidence>
<organism evidence="10 11">
    <name type="scientific">Ladona fulva</name>
    <name type="common">Scarce chaser dragonfly</name>
    <name type="synonym">Libellula fulva</name>
    <dbReference type="NCBI Taxonomy" id="123851"/>
    <lineage>
        <taxon>Eukaryota</taxon>
        <taxon>Metazoa</taxon>
        <taxon>Ecdysozoa</taxon>
        <taxon>Arthropoda</taxon>
        <taxon>Hexapoda</taxon>
        <taxon>Insecta</taxon>
        <taxon>Pterygota</taxon>
        <taxon>Palaeoptera</taxon>
        <taxon>Odonata</taxon>
        <taxon>Epiprocta</taxon>
        <taxon>Anisoptera</taxon>
        <taxon>Libelluloidea</taxon>
        <taxon>Libellulidae</taxon>
        <taxon>Ladona</taxon>
    </lineage>
</organism>
<accession>A0A8K0K4G0</accession>
<keyword evidence="11" id="KW-1185">Reference proteome</keyword>
<protein>
    <recommendedName>
        <fullName evidence="9">Attacin C-terminal domain-containing protein</fullName>
    </recommendedName>
</protein>
<reference evidence="10" key="2">
    <citation type="submission" date="2017-10" db="EMBL/GenBank/DDBJ databases">
        <title>Ladona fulva Genome sequencing and assembly.</title>
        <authorList>
            <person name="Murali S."/>
            <person name="Richards S."/>
            <person name="Bandaranaike D."/>
            <person name="Bellair M."/>
            <person name="Blankenburg K."/>
            <person name="Chao H."/>
            <person name="Dinh H."/>
            <person name="Doddapaneni H."/>
            <person name="Dugan-Rocha S."/>
            <person name="Elkadiri S."/>
            <person name="Gnanaolivu R."/>
            <person name="Hernandez B."/>
            <person name="Skinner E."/>
            <person name="Javaid M."/>
            <person name="Lee S."/>
            <person name="Li M."/>
            <person name="Ming W."/>
            <person name="Munidasa M."/>
            <person name="Muniz J."/>
            <person name="Nguyen L."/>
            <person name="Hughes D."/>
            <person name="Osuji N."/>
            <person name="Pu L.-L."/>
            <person name="Puazo M."/>
            <person name="Qu C."/>
            <person name="Quiroz J."/>
            <person name="Raj R."/>
            <person name="Weissenberger G."/>
            <person name="Xin Y."/>
            <person name="Zou X."/>
            <person name="Han Y."/>
            <person name="Worley K."/>
            <person name="Muzny D."/>
            <person name="Gibbs R."/>
        </authorList>
    </citation>
    <scope>NUCLEOTIDE SEQUENCE</scope>
    <source>
        <strain evidence="10">Sampled in the wild</strain>
    </source>
</reference>
<comment type="similarity">
    <text evidence="2">Belongs to the attacin/sarcotoxin-2 family.</text>
</comment>
<gene>
    <name evidence="10" type="ORF">J437_LFUL010542</name>
</gene>
<evidence type="ECO:0000313" key="10">
    <source>
        <dbReference type="EMBL" id="KAG8228166.1"/>
    </source>
</evidence>
<feature type="compositionally biased region" description="Gly residues" evidence="7">
    <location>
        <begin position="140"/>
        <end position="152"/>
    </location>
</feature>
<keyword evidence="8" id="KW-0732">Signal</keyword>
<feature type="domain" description="Attacin C-terminal" evidence="9">
    <location>
        <begin position="105"/>
        <end position="162"/>
    </location>
</feature>
<feature type="region of interest" description="Disordered" evidence="7">
    <location>
        <begin position="131"/>
        <end position="152"/>
    </location>
</feature>
<keyword evidence="3" id="KW-0964">Secreted</keyword>
<keyword evidence="5" id="KW-0391">Immunity</keyword>
<keyword evidence="6" id="KW-0044">Antibiotic</keyword>
<dbReference type="OrthoDB" id="8117451at2759"/>
<feature type="signal peptide" evidence="8">
    <location>
        <begin position="1"/>
        <end position="18"/>
    </location>
</feature>
<evidence type="ECO:0000256" key="4">
    <source>
        <dbReference type="ARBA" id="ARBA00022529"/>
    </source>
</evidence>
<evidence type="ECO:0000256" key="5">
    <source>
        <dbReference type="ARBA" id="ARBA00022588"/>
    </source>
</evidence>
<dbReference type="EMBL" id="KZ308361">
    <property type="protein sequence ID" value="KAG8228166.1"/>
    <property type="molecule type" value="Genomic_DNA"/>
</dbReference>
<evidence type="ECO:0000256" key="8">
    <source>
        <dbReference type="SAM" id="SignalP"/>
    </source>
</evidence>
<dbReference type="InterPro" id="IPR005521">
    <property type="entry name" value="Attacin_C"/>
</dbReference>
<dbReference type="GO" id="GO:0042742">
    <property type="term" value="P:defense response to bacterium"/>
    <property type="evidence" value="ECO:0007669"/>
    <property type="project" value="UniProtKB-KW"/>
</dbReference>